<keyword evidence="2" id="KW-0808">Transferase</keyword>
<dbReference type="Pfam" id="PF07475">
    <property type="entry name" value="Hpr_kinase_C"/>
    <property type="match status" value="1"/>
</dbReference>
<feature type="domain" description="HPr kinase/phosphorylase C-terminal" evidence="1">
    <location>
        <begin position="5"/>
        <end position="77"/>
    </location>
</feature>
<dbReference type="EMBL" id="WTYN01000002">
    <property type="protein sequence ID" value="MXO63477.1"/>
    <property type="molecule type" value="Genomic_DNA"/>
</dbReference>
<reference evidence="2 3" key="1">
    <citation type="submission" date="2019-12" db="EMBL/GenBank/DDBJ databases">
        <title>Genomic-based taxomic classification of the family Erythrobacteraceae.</title>
        <authorList>
            <person name="Xu L."/>
        </authorList>
    </citation>
    <scope>NUCLEOTIDE SEQUENCE [LARGE SCALE GENOMIC DNA]</scope>
    <source>
        <strain evidence="2 3">MCCC 1A09965</strain>
    </source>
</reference>
<dbReference type="OrthoDB" id="8326226at2"/>
<name>A0A844YHR7_9SPHN</name>
<dbReference type="GO" id="GO:0006109">
    <property type="term" value="P:regulation of carbohydrate metabolic process"/>
    <property type="evidence" value="ECO:0007669"/>
    <property type="project" value="InterPro"/>
</dbReference>
<dbReference type="AlphaFoldDB" id="A0A844YHR7"/>
<dbReference type="GO" id="GO:0005524">
    <property type="term" value="F:ATP binding"/>
    <property type="evidence" value="ECO:0007669"/>
    <property type="project" value="InterPro"/>
</dbReference>
<sequence length="136" mass="13925">MAGVTVVAVDGHAIMLSGPPGSGKSTLALGLIDRGAVLIGDDGISLLRESTRLLATPPPNIAGKIEVRNVGIVEIATTSAPLALVLKLTPDAPRFPETVSHEVLLDVAIPALAFDPALAAAPLRAEWALRTHGAFV</sequence>
<dbReference type="InterPro" id="IPR011104">
    <property type="entry name" value="Hpr_kin/Pase_C"/>
</dbReference>
<dbReference type="Proteomes" id="UP000445582">
    <property type="component" value="Unassembled WGS sequence"/>
</dbReference>
<evidence type="ECO:0000313" key="2">
    <source>
        <dbReference type="EMBL" id="MXO63477.1"/>
    </source>
</evidence>
<proteinExistence type="predicted"/>
<keyword evidence="2" id="KW-0418">Kinase</keyword>
<dbReference type="Gene3D" id="3.40.50.300">
    <property type="entry name" value="P-loop containing nucleotide triphosphate hydrolases"/>
    <property type="match status" value="1"/>
</dbReference>
<evidence type="ECO:0000259" key="1">
    <source>
        <dbReference type="Pfam" id="PF07475"/>
    </source>
</evidence>
<keyword evidence="3" id="KW-1185">Reference proteome</keyword>
<dbReference type="GO" id="GO:0000155">
    <property type="term" value="F:phosphorelay sensor kinase activity"/>
    <property type="evidence" value="ECO:0007669"/>
    <property type="project" value="InterPro"/>
</dbReference>
<gene>
    <name evidence="2" type="ORF">GRI48_10685</name>
</gene>
<accession>A0A844YHR7</accession>
<dbReference type="SUPFAM" id="SSF53795">
    <property type="entry name" value="PEP carboxykinase-like"/>
    <property type="match status" value="1"/>
</dbReference>
<comment type="caution">
    <text evidence="2">The sequence shown here is derived from an EMBL/GenBank/DDBJ whole genome shotgun (WGS) entry which is preliminary data.</text>
</comment>
<dbReference type="CDD" id="cd01918">
    <property type="entry name" value="HprK_C"/>
    <property type="match status" value="1"/>
</dbReference>
<dbReference type="InterPro" id="IPR027417">
    <property type="entry name" value="P-loop_NTPase"/>
</dbReference>
<organism evidence="2 3">
    <name type="scientific">Qipengyuania oceanensis</name>
    <dbReference type="NCBI Taxonomy" id="1463597"/>
    <lineage>
        <taxon>Bacteria</taxon>
        <taxon>Pseudomonadati</taxon>
        <taxon>Pseudomonadota</taxon>
        <taxon>Alphaproteobacteria</taxon>
        <taxon>Sphingomonadales</taxon>
        <taxon>Erythrobacteraceae</taxon>
        <taxon>Qipengyuania</taxon>
    </lineage>
</organism>
<evidence type="ECO:0000313" key="3">
    <source>
        <dbReference type="Proteomes" id="UP000445582"/>
    </source>
</evidence>
<protein>
    <submittedName>
        <fullName evidence="2">Serine kinase</fullName>
    </submittedName>
</protein>